<dbReference type="Pfam" id="PF08399">
    <property type="entry name" value="VWA_N"/>
    <property type="match status" value="1"/>
</dbReference>
<keyword evidence="17" id="KW-1185">Reference proteome</keyword>
<dbReference type="Gene3D" id="3.30.450.20">
    <property type="entry name" value="PAS domain"/>
    <property type="match status" value="1"/>
</dbReference>
<evidence type="ECO:0000256" key="5">
    <source>
        <dbReference type="ARBA" id="ARBA00022692"/>
    </source>
</evidence>
<dbReference type="GO" id="GO:0005891">
    <property type="term" value="C:voltage-gated calcium channel complex"/>
    <property type="evidence" value="ECO:0007669"/>
    <property type="project" value="TreeGrafter"/>
</dbReference>
<evidence type="ECO:0000256" key="12">
    <source>
        <dbReference type="ARBA" id="ARBA00023136"/>
    </source>
</evidence>
<dbReference type="SUPFAM" id="SSF53300">
    <property type="entry name" value="vWA-like"/>
    <property type="match status" value="1"/>
</dbReference>
<dbReference type="PROSITE" id="PS50234">
    <property type="entry name" value="VWFA"/>
    <property type="match status" value="1"/>
</dbReference>
<dbReference type="SMART" id="SM00327">
    <property type="entry name" value="VWA"/>
    <property type="match status" value="1"/>
</dbReference>
<evidence type="ECO:0000256" key="3">
    <source>
        <dbReference type="ARBA" id="ARBA00022568"/>
    </source>
</evidence>
<evidence type="ECO:0000256" key="2">
    <source>
        <dbReference type="ARBA" id="ARBA00022448"/>
    </source>
</evidence>
<dbReference type="PROSITE" id="PS51257">
    <property type="entry name" value="PROKAR_LIPOPROTEIN"/>
    <property type="match status" value="1"/>
</dbReference>
<keyword evidence="15" id="KW-0407">Ion channel</keyword>
<keyword evidence="8" id="KW-0106">Calcium</keyword>
<organism evidence="16 17">
    <name type="scientific">Owenia fusiformis</name>
    <name type="common">Polychaete worm</name>
    <dbReference type="NCBI Taxonomy" id="6347"/>
    <lineage>
        <taxon>Eukaryota</taxon>
        <taxon>Metazoa</taxon>
        <taxon>Spiralia</taxon>
        <taxon>Lophotrochozoa</taxon>
        <taxon>Annelida</taxon>
        <taxon>Polychaeta</taxon>
        <taxon>Sedentaria</taxon>
        <taxon>Canalipalpata</taxon>
        <taxon>Sabellida</taxon>
        <taxon>Oweniida</taxon>
        <taxon>Oweniidae</taxon>
        <taxon>Owenia</taxon>
    </lineage>
</organism>
<dbReference type="InterPro" id="IPR051173">
    <property type="entry name" value="Ca_channel_alpha-2/delta"/>
</dbReference>
<dbReference type="Pfam" id="PF08473">
    <property type="entry name" value="VGCC_alpha2"/>
    <property type="match status" value="2"/>
</dbReference>
<keyword evidence="10" id="KW-1133">Transmembrane helix</keyword>
<keyword evidence="14" id="KW-0325">Glycoprotein</keyword>
<dbReference type="Proteomes" id="UP000749559">
    <property type="component" value="Unassembled WGS sequence"/>
</dbReference>
<evidence type="ECO:0000256" key="13">
    <source>
        <dbReference type="ARBA" id="ARBA00023157"/>
    </source>
</evidence>
<dbReference type="OrthoDB" id="10054666at2759"/>
<sequence length="1146" mass="131603">MISKTSVAIAFLTLSCLQGTNTELNINIENVTNWADSLGKTLWSKVIDKAIKYQVLKDEYTNRGKVHKRDGRKLRDFMKKQMQDLMDKKIKAVQTLKDAAEKAYQKYDEPENIDQVQYYNAKKLNEPVEKLDVEEDELLTPLLLNSTEYFEQIPINQQNSSIHVPTNVYDRSREILLGADWSKALDPVFESNWNQDKTLTWQYFGSKDGLFRNFPGIKWEKKGVDMFDCRYRGWYIQAAATPKDIVILIDTSGSMTGMRMEIAIKTVNKILETLGDNDYFNIIHFAKEAVYVDTCFNRTLVQANAENKMRMQEKVRNITTKDIASFRVGFEEAFQLLLRNDTGEDMPSAKCNKAIMLITDGMSDTNEAVFEKYNWPEKNVRVFTYLIGRDITDPKNVEWTACANKGNFSRIATLADVQEHVQDYIHVLARPLVYSRYNYSIWTSIYMDVANKQTMTSLSMPVYDLKTTKVEQPRGDLLGVVGTDVPMKEIIELMPYYKLGVNGYVFAITHNGYVMIHPNYKPLDHFGETRPKYTSVDLQDVELQVMYDMEQEHETIGELLVKKLRNEMIDGKKGVMNITVTSHYDDKPFWKRSSRRINQTFYYTKIDHTPFSLGLSLPPGYGHHEIISKSRYMSGFDLQDYISDDIILADWPYCIVDKQKTNVMSEREKLEYFLDKSIPKKCDRDMLDQVKFDLKVTAIVSKAWADMKQGNCDARGGRKNKRCRLDRLLRDGALEQMFVATPSGLTRFQKFEENITEPMFLYDNRNTILEDYYKHAIEGGPGIMSITVPYHAGDMFDQNETFVATGVIPVHVANNANVAVLGMQMKYDSLVEFMMSSTSNGEIPCDREELICFLLDSNGFIVAVEPDSDMMSKVGYSVSEYDASLKNSMLEKMIFFYHDLRDKQAMCPIMKNDESSASPGKLFNPIKWIFTSLSWLIQETALFMMEFNIYSWWNSLRHAVQGEDIPDLPEGYKCQEEGDTWTIDLCRRYLDTGNTIVGWKECTNQSQIPVLNPNAFSSGPVKNTINLTQSSCKKFNISDGSFCETSWVAHRVQNTNLMLVVLDATCTCDDTKTEKSEPVPEEVGDDEEVCMTLKMKQAEHRKRPDVCKNKDPQEKDKCSASLSTSSLVTLFILTTLTVLHNLPINR</sequence>
<keyword evidence="12" id="KW-0472">Membrane</keyword>
<keyword evidence="3" id="KW-0109">Calcium transport</keyword>
<dbReference type="PANTHER" id="PTHR10166:SF37">
    <property type="entry name" value="STOLID, ISOFORM H"/>
    <property type="match status" value="1"/>
</dbReference>
<dbReference type="InterPro" id="IPR002035">
    <property type="entry name" value="VWF_A"/>
</dbReference>
<gene>
    <name evidence="16" type="ORF">OFUS_LOCUS9965</name>
</gene>
<evidence type="ECO:0000256" key="4">
    <source>
        <dbReference type="ARBA" id="ARBA00022673"/>
    </source>
</evidence>
<evidence type="ECO:0000313" key="16">
    <source>
        <dbReference type="EMBL" id="CAH1783643.1"/>
    </source>
</evidence>
<dbReference type="InterPro" id="IPR013680">
    <property type="entry name" value="VDCC_a2/dsu"/>
</dbReference>
<evidence type="ECO:0000256" key="11">
    <source>
        <dbReference type="ARBA" id="ARBA00023065"/>
    </source>
</evidence>
<keyword evidence="4" id="KW-0107">Calcium channel</keyword>
<evidence type="ECO:0000256" key="14">
    <source>
        <dbReference type="ARBA" id="ARBA00023180"/>
    </source>
</evidence>
<dbReference type="EMBL" id="CAIIXF020000005">
    <property type="protein sequence ID" value="CAH1783643.1"/>
    <property type="molecule type" value="Genomic_DNA"/>
</dbReference>
<evidence type="ECO:0000256" key="6">
    <source>
        <dbReference type="ARBA" id="ARBA00022723"/>
    </source>
</evidence>
<comment type="subcellular location">
    <subcellularLocation>
        <location evidence="1">Membrane</location>
        <topology evidence="1">Single-pass type I membrane protein</topology>
    </subcellularLocation>
</comment>
<dbReference type="Gene3D" id="3.40.50.410">
    <property type="entry name" value="von Willebrand factor, type A domain"/>
    <property type="match status" value="1"/>
</dbReference>
<keyword evidence="9" id="KW-0851">Voltage-gated channel</keyword>
<accession>A0A8J1T7C4</accession>
<dbReference type="AlphaFoldDB" id="A0A8J1T7C4"/>
<evidence type="ECO:0000313" key="17">
    <source>
        <dbReference type="Proteomes" id="UP000749559"/>
    </source>
</evidence>
<proteinExistence type="predicted"/>
<evidence type="ECO:0000256" key="15">
    <source>
        <dbReference type="ARBA" id="ARBA00023303"/>
    </source>
</evidence>
<reference evidence="16" key="1">
    <citation type="submission" date="2022-03" db="EMBL/GenBank/DDBJ databases">
        <authorList>
            <person name="Martin C."/>
        </authorList>
    </citation>
    <scope>NUCLEOTIDE SEQUENCE</scope>
</reference>
<keyword evidence="2" id="KW-0813">Transport</keyword>
<dbReference type="InterPro" id="IPR013608">
    <property type="entry name" value="VWA_N"/>
</dbReference>
<dbReference type="GO" id="GO:0046872">
    <property type="term" value="F:metal ion binding"/>
    <property type="evidence" value="ECO:0007669"/>
    <property type="project" value="UniProtKB-KW"/>
</dbReference>
<dbReference type="GO" id="GO:0005245">
    <property type="term" value="F:voltage-gated calcium channel activity"/>
    <property type="evidence" value="ECO:0007669"/>
    <property type="project" value="TreeGrafter"/>
</dbReference>
<dbReference type="Pfam" id="PF00092">
    <property type="entry name" value="VWA"/>
    <property type="match status" value="1"/>
</dbReference>
<protein>
    <submittedName>
        <fullName evidence="16">Uncharacterized protein</fullName>
    </submittedName>
</protein>
<keyword evidence="11" id="KW-0406">Ion transport</keyword>
<keyword evidence="6" id="KW-0479">Metal-binding</keyword>
<comment type="caution">
    <text evidence="16">The sequence shown here is derived from an EMBL/GenBank/DDBJ whole genome shotgun (WGS) entry which is preliminary data.</text>
</comment>
<evidence type="ECO:0000256" key="7">
    <source>
        <dbReference type="ARBA" id="ARBA00022729"/>
    </source>
</evidence>
<keyword evidence="5" id="KW-0812">Transmembrane</keyword>
<keyword evidence="13" id="KW-1015">Disulfide bond</keyword>
<evidence type="ECO:0000256" key="9">
    <source>
        <dbReference type="ARBA" id="ARBA00022882"/>
    </source>
</evidence>
<evidence type="ECO:0000256" key="10">
    <source>
        <dbReference type="ARBA" id="ARBA00022989"/>
    </source>
</evidence>
<evidence type="ECO:0000256" key="8">
    <source>
        <dbReference type="ARBA" id="ARBA00022837"/>
    </source>
</evidence>
<name>A0A8J1T7C4_OWEFU</name>
<dbReference type="InterPro" id="IPR036465">
    <property type="entry name" value="vWFA_dom_sf"/>
</dbReference>
<dbReference type="FunFam" id="3.40.50.410:FF:000007">
    <property type="entry name" value="Calcium voltage-gated channel auxiliary subunit alpha2delta 3"/>
    <property type="match status" value="1"/>
</dbReference>
<dbReference type="PANTHER" id="PTHR10166">
    <property type="entry name" value="VOLTAGE-DEPENDENT CALCIUM CHANNEL SUBUNIT ALPHA-2/DELTA-RELATED"/>
    <property type="match status" value="1"/>
</dbReference>
<evidence type="ECO:0000256" key="1">
    <source>
        <dbReference type="ARBA" id="ARBA00004479"/>
    </source>
</evidence>
<keyword evidence="7" id="KW-0732">Signal</keyword>